<evidence type="ECO:0000313" key="4">
    <source>
        <dbReference type="EMBL" id="TQR09159.1"/>
    </source>
</evidence>
<evidence type="ECO:0000313" key="5">
    <source>
        <dbReference type="Proteomes" id="UP000317316"/>
    </source>
</evidence>
<dbReference type="PROSITE" id="PS00211">
    <property type="entry name" value="ABC_TRANSPORTER_1"/>
    <property type="match status" value="1"/>
</dbReference>
<comment type="caution">
    <text evidence="4">The sequence shown here is derived from an EMBL/GenBank/DDBJ whole genome shotgun (WGS) entry which is preliminary data.</text>
</comment>
<gene>
    <name evidence="4" type="ORF">FG382_20395</name>
</gene>
<dbReference type="RefSeq" id="WP_142540691.1">
    <property type="nucleotide sequence ID" value="NZ_BMIE01000011.1"/>
</dbReference>
<reference evidence="4 5" key="1">
    <citation type="submission" date="2019-05" db="EMBL/GenBank/DDBJ databases">
        <title>Psychrobacillus vulpis sp. nov., a new species isolated from feces of a red fox that inhabits in The Tablas de Daimiel Natural Park, Albacete, Spain.</title>
        <authorList>
            <person name="Rodriguez M."/>
            <person name="Reina J.C."/>
            <person name="Bejar V."/>
            <person name="Llamas I."/>
        </authorList>
    </citation>
    <scope>NUCLEOTIDE SEQUENCE [LARGE SCALE GENOMIC DNA]</scope>
    <source>
        <strain evidence="4 5">NEAU-3TGS17</strain>
    </source>
</reference>
<evidence type="ECO:0000259" key="3">
    <source>
        <dbReference type="PROSITE" id="PS50893"/>
    </source>
</evidence>
<evidence type="ECO:0000256" key="2">
    <source>
        <dbReference type="ARBA" id="ARBA00022840"/>
    </source>
</evidence>
<keyword evidence="1" id="KW-0547">Nucleotide-binding</keyword>
<keyword evidence="2 4" id="KW-0067">ATP-binding</keyword>
<accession>A0A544SVC0</accession>
<dbReference type="InterPro" id="IPR017871">
    <property type="entry name" value="ABC_transporter-like_CS"/>
</dbReference>
<proteinExistence type="predicted"/>
<dbReference type="PANTHER" id="PTHR43119:SF1">
    <property type="entry name" value="ABC TRANSPORTER DOMAIN-CONTAINING PROTEIN"/>
    <property type="match status" value="1"/>
</dbReference>
<protein>
    <submittedName>
        <fullName evidence="4">ATP-binding cassette domain-containing protein</fullName>
    </submittedName>
</protein>
<evidence type="ECO:0000256" key="1">
    <source>
        <dbReference type="ARBA" id="ARBA00022741"/>
    </source>
</evidence>
<dbReference type="PANTHER" id="PTHR43119">
    <property type="entry name" value="ABC TRANSPORT PROTEIN ATP-BINDING COMPONENT-RELATED"/>
    <property type="match status" value="1"/>
</dbReference>
<dbReference type="EMBL" id="VDGH01000014">
    <property type="protein sequence ID" value="TQR09159.1"/>
    <property type="molecule type" value="Genomic_DNA"/>
</dbReference>
<dbReference type="OrthoDB" id="9785080at2"/>
<dbReference type="SUPFAM" id="SSF52540">
    <property type="entry name" value="P-loop containing nucleoside triphosphate hydrolases"/>
    <property type="match status" value="1"/>
</dbReference>
<feature type="domain" description="ABC transporter" evidence="3">
    <location>
        <begin position="5"/>
        <end position="242"/>
    </location>
</feature>
<dbReference type="InterPro" id="IPR003439">
    <property type="entry name" value="ABC_transporter-like_ATP-bd"/>
</dbReference>
<dbReference type="AlphaFoldDB" id="A0A544SVC0"/>
<dbReference type="GO" id="GO:0005524">
    <property type="term" value="F:ATP binding"/>
    <property type="evidence" value="ECO:0007669"/>
    <property type="project" value="UniProtKB-KW"/>
</dbReference>
<dbReference type="SMART" id="SM00382">
    <property type="entry name" value="AAA"/>
    <property type="match status" value="1"/>
</dbReference>
<dbReference type="Proteomes" id="UP000317316">
    <property type="component" value="Unassembled WGS sequence"/>
</dbReference>
<organism evidence="4 5">
    <name type="scientific">Psychrobacillus lasiicapitis</name>
    <dbReference type="NCBI Taxonomy" id="1636719"/>
    <lineage>
        <taxon>Bacteria</taxon>
        <taxon>Bacillati</taxon>
        <taxon>Bacillota</taxon>
        <taxon>Bacilli</taxon>
        <taxon>Bacillales</taxon>
        <taxon>Bacillaceae</taxon>
        <taxon>Psychrobacillus</taxon>
    </lineage>
</organism>
<dbReference type="PROSITE" id="PS50893">
    <property type="entry name" value="ABC_TRANSPORTER_2"/>
    <property type="match status" value="1"/>
</dbReference>
<dbReference type="GO" id="GO:0016887">
    <property type="term" value="F:ATP hydrolysis activity"/>
    <property type="evidence" value="ECO:0007669"/>
    <property type="project" value="InterPro"/>
</dbReference>
<dbReference type="InterPro" id="IPR003593">
    <property type="entry name" value="AAA+_ATPase"/>
</dbReference>
<sequence>MTALFEMKGLTKNYWQTEKQTERAYLFSDLTATIESSERIALLGKSGQGKSTLLRMLALLDNADSGGMRFNGVEAKEMDTRVWRTKITYVAQQAVMLPGTIEENLKTVSNLHNETFNEKHARKLMKDVGLESIDWAKKATDLSGGEKQRVALVRSLLLAPSILLLDEVTASLDLQSKAYVENLLIKWSEVEKTAFIWVTHDLEQAKKVSERIWFMENGTLAVDCKAESFFEHQHSFSDSVTL</sequence>
<dbReference type="Pfam" id="PF00005">
    <property type="entry name" value="ABC_tran"/>
    <property type="match status" value="1"/>
</dbReference>
<name>A0A544SVC0_9BACI</name>
<dbReference type="Gene3D" id="3.40.50.300">
    <property type="entry name" value="P-loop containing nucleotide triphosphate hydrolases"/>
    <property type="match status" value="1"/>
</dbReference>
<keyword evidence="5" id="KW-1185">Reference proteome</keyword>
<dbReference type="InterPro" id="IPR027417">
    <property type="entry name" value="P-loop_NTPase"/>
</dbReference>